<sequence>MYRKLERFCDIHPPSTPPPQGQDDYIVFTQICGGLGYDSSGDDYKGCLHWIASEEPRGPLILQVLILKVRDMSSYLRPAYSMTGREVLLEMDNTKFLWYSLEKKSLKHAKIRVD</sequence>
<accession>A0ABS8WVC3</accession>
<comment type="caution">
    <text evidence="1">The sequence shown here is derived from an EMBL/GenBank/DDBJ whole genome shotgun (WGS) entry which is preliminary data.</text>
</comment>
<gene>
    <name evidence="1" type="ORF">HAX54_002633</name>
</gene>
<dbReference type="EMBL" id="JACEIK010011185">
    <property type="protein sequence ID" value="MCE3215511.1"/>
    <property type="molecule type" value="Genomic_DNA"/>
</dbReference>
<organism evidence="1 2">
    <name type="scientific">Datura stramonium</name>
    <name type="common">Jimsonweed</name>
    <name type="synonym">Common thornapple</name>
    <dbReference type="NCBI Taxonomy" id="4076"/>
    <lineage>
        <taxon>Eukaryota</taxon>
        <taxon>Viridiplantae</taxon>
        <taxon>Streptophyta</taxon>
        <taxon>Embryophyta</taxon>
        <taxon>Tracheophyta</taxon>
        <taxon>Spermatophyta</taxon>
        <taxon>Magnoliopsida</taxon>
        <taxon>eudicotyledons</taxon>
        <taxon>Gunneridae</taxon>
        <taxon>Pentapetalae</taxon>
        <taxon>asterids</taxon>
        <taxon>lamiids</taxon>
        <taxon>Solanales</taxon>
        <taxon>Solanaceae</taxon>
        <taxon>Solanoideae</taxon>
        <taxon>Datureae</taxon>
        <taxon>Datura</taxon>
    </lineage>
</organism>
<reference evidence="1 2" key="1">
    <citation type="journal article" date="2021" name="BMC Genomics">
        <title>Datura genome reveals duplications of psychoactive alkaloid biosynthetic genes and high mutation rate following tissue culture.</title>
        <authorList>
            <person name="Rajewski A."/>
            <person name="Carter-House D."/>
            <person name="Stajich J."/>
            <person name="Litt A."/>
        </authorList>
    </citation>
    <scope>NUCLEOTIDE SEQUENCE [LARGE SCALE GENOMIC DNA]</scope>
    <source>
        <strain evidence="1">AR-01</strain>
    </source>
</reference>
<evidence type="ECO:0000313" key="1">
    <source>
        <dbReference type="EMBL" id="MCE3215511.1"/>
    </source>
</evidence>
<evidence type="ECO:0000313" key="2">
    <source>
        <dbReference type="Proteomes" id="UP000823775"/>
    </source>
</evidence>
<protein>
    <submittedName>
        <fullName evidence="1">Uncharacterized protein</fullName>
    </submittedName>
</protein>
<name>A0ABS8WVC3_DATST</name>
<dbReference type="Proteomes" id="UP000823775">
    <property type="component" value="Unassembled WGS sequence"/>
</dbReference>
<keyword evidence="2" id="KW-1185">Reference proteome</keyword>
<proteinExistence type="predicted"/>